<gene>
    <name evidence="2" type="ORF">g.137038</name>
    <name evidence="3" type="ORF">g.137039</name>
</gene>
<keyword evidence="1" id="KW-1133">Transmembrane helix</keyword>
<evidence type="ECO:0000313" key="3">
    <source>
        <dbReference type="EMBL" id="MBY81509.1"/>
    </source>
</evidence>
<organism evidence="3">
    <name type="scientific">Sipha flava</name>
    <name type="common">yellow sugarcane aphid</name>
    <dbReference type="NCBI Taxonomy" id="143950"/>
    <lineage>
        <taxon>Eukaryota</taxon>
        <taxon>Metazoa</taxon>
        <taxon>Ecdysozoa</taxon>
        <taxon>Arthropoda</taxon>
        <taxon>Hexapoda</taxon>
        <taxon>Insecta</taxon>
        <taxon>Pterygota</taxon>
        <taxon>Neoptera</taxon>
        <taxon>Paraneoptera</taxon>
        <taxon>Hemiptera</taxon>
        <taxon>Sternorrhyncha</taxon>
        <taxon>Aphidomorpha</taxon>
        <taxon>Aphidoidea</taxon>
        <taxon>Aphididae</taxon>
        <taxon>Sipha</taxon>
    </lineage>
</organism>
<evidence type="ECO:0000313" key="2">
    <source>
        <dbReference type="EMBL" id="MBY74932.1"/>
    </source>
</evidence>
<dbReference type="EMBL" id="GGMS01012306">
    <property type="protein sequence ID" value="MBY81509.1"/>
    <property type="molecule type" value="Transcribed_RNA"/>
</dbReference>
<feature type="transmembrane region" description="Helical" evidence="1">
    <location>
        <begin position="45"/>
        <end position="78"/>
    </location>
</feature>
<keyword evidence="1" id="KW-0812">Transmembrane</keyword>
<dbReference type="AlphaFoldDB" id="A0A2S2QUS4"/>
<protein>
    <submittedName>
        <fullName evidence="3">Uncharacterized protein</fullName>
    </submittedName>
</protein>
<reference evidence="3" key="1">
    <citation type="submission" date="2018-04" db="EMBL/GenBank/DDBJ databases">
        <title>Transcriptome assembly of Sipha flava.</title>
        <authorList>
            <person name="Scully E.D."/>
            <person name="Geib S.M."/>
            <person name="Palmer N.A."/>
            <person name="Koch K."/>
            <person name="Bradshaw J."/>
            <person name="Heng-Moss T."/>
            <person name="Sarath G."/>
        </authorList>
    </citation>
    <scope>NUCLEOTIDE SEQUENCE</scope>
</reference>
<accession>A0A2S2QUS4</accession>
<evidence type="ECO:0000256" key="1">
    <source>
        <dbReference type="SAM" id="Phobius"/>
    </source>
</evidence>
<proteinExistence type="predicted"/>
<name>A0A2S2QUS4_9HEMI</name>
<dbReference type="EMBL" id="GGMS01005729">
    <property type="protein sequence ID" value="MBY74932.1"/>
    <property type="molecule type" value="Transcribed_RNA"/>
</dbReference>
<keyword evidence="1" id="KW-0472">Membrane</keyword>
<sequence length="104" mass="12004">MRRVRCLAARSRDVYSLSPFGQRAHANNHLPPTQFVMIRLFRFCFYFHVCIIFIILFSFTAILLSILFDTIIVIVALLRGHVPRVVRIYCVRGHPGVWRVGCAG</sequence>